<name>A0ABT1YAQ3_9BACL</name>
<evidence type="ECO:0000313" key="2">
    <source>
        <dbReference type="Proteomes" id="UP001300012"/>
    </source>
</evidence>
<gene>
    <name evidence="1" type="ORF">NV381_02080</name>
</gene>
<comment type="caution">
    <text evidence="1">The sequence shown here is derived from an EMBL/GenBank/DDBJ whole genome shotgun (WGS) entry which is preliminary data.</text>
</comment>
<proteinExistence type="predicted"/>
<dbReference type="Proteomes" id="UP001300012">
    <property type="component" value="Unassembled WGS sequence"/>
</dbReference>
<evidence type="ECO:0000313" key="1">
    <source>
        <dbReference type="EMBL" id="MCR8629982.1"/>
    </source>
</evidence>
<reference evidence="1 2" key="1">
    <citation type="submission" date="2022-08" db="EMBL/GenBank/DDBJ databases">
        <title>Paenibacillus endoradicis sp. nov., Paenibacillus radicibacter sp. nov and Paenibacillus pararadicis sp. nov., three cold-adapted plant growth-promoting bacteria isolated from root of Larix gmelinii in Great Khingan.</title>
        <authorList>
            <person name="Xue H."/>
        </authorList>
    </citation>
    <scope>NUCLEOTIDE SEQUENCE [LARGE SCALE GENOMIC DNA]</scope>
    <source>
        <strain evidence="1 2">N5-1-1-5</strain>
    </source>
</reference>
<dbReference type="EMBL" id="JANQBD010000001">
    <property type="protein sequence ID" value="MCR8629982.1"/>
    <property type="molecule type" value="Genomic_DNA"/>
</dbReference>
<protein>
    <submittedName>
        <fullName evidence="1">Uncharacterized protein</fullName>
    </submittedName>
</protein>
<dbReference type="RefSeq" id="WP_258211587.1">
    <property type="nucleotide sequence ID" value="NZ_JANQBD010000001.1"/>
</dbReference>
<keyword evidence="2" id="KW-1185">Reference proteome</keyword>
<accession>A0ABT1YAQ3</accession>
<organism evidence="1 2">
    <name type="scientific">Paenibacillus radicis</name>
    <name type="common">ex Xue et al. 2023</name>
    <dbReference type="NCBI Taxonomy" id="2972489"/>
    <lineage>
        <taxon>Bacteria</taxon>
        <taxon>Bacillati</taxon>
        <taxon>Bacillota</taxon>
        <taxon>Bacilli</taxon>
        <taxon>Bacillales</taxon>
        <taxon>Paenibacillaceae</taxon>
        <taxon>Paenibacillus</taxon>
    </lineage>
</organism>
<sequence>MWEHAGTASTEVKGNAEVIVPLSYEKSKNQSDTGTASSVIALFLCINAPFGQHNGTPASAIAPDWRRQME</sequence>